<evidence type="ECO:0000256" key="7">
    <source>
        <dbReference type="ARBA" id="ARBA00039099"/>
    </source>
</evidence>
<dbReference type="GO" id="GO:0002940">
    <property type="term" value="P:tRNA N2-guanine methylation"/>
    <property type="evidence" value="ECO:0007669"/>
    <property type="project" value="TreeGrafter"/>
</dbReference>
<dbReference type="GO" id="GO:0005634">
    <property type="term" value="C:nucleus"/>
    <property type="evidence" value="ECO:0007669"/>
    <property type="project" value="TreeGrafter"/>
</dbReference>
<keyword evidence="1 9" id="KW-0820">tRNA-binding</keyword>
<evidence type="ECO:0000256" key="3">
    <source>
        <dbReference type="ARBA" id="ARBA00022679"/>
    </source>
</evidence>
<dbReference type="PANTHER" id="PTHR10631">
    <property type="entry name" value="N 2 ,N 2 -DIMETHYLGUANOSINE TRNA METHYLTRANSFERASE"/>
    <property type="match status" value="1"/>
</dbReference>
<sequence>MIGAKNEIKKNYKRKRNYVEENKHNFYKKCNNGTNKTNVMENTNKENGGEAYSCNLNNKYIFEGSVKIKNKSNNIFYNKVQVFNRDMSIILIKALEIYLKNKNKDKEKILFRGFNVVELLSASGIRSIRYVKELQETINHIIANDIDKYACKQIRRNFKRNQINKEKYTILCNDANSVMNILNIDNIYGKKRSNKKLDIGFSYINNTTDYNDYFREALKFLKYLTNYNRVKSDDVREEKPNNSIDNNRVYTNDANNETNMNHNNDTNMDHNNDTNMDYNNDTNMDYNNDTNMDYNNDTLNDRNNKNKKSANNNYVEDHDHLQESDSTAFSSSDETVTNIDASNEAYNKTENSSYTRVNNAYLAVGGNEPIDRETKNEINQIEKIQNTGVTQNIGDKNNLSERQMEEIIKNNKIMEKYMFDIIDIDPYGSSLEYLESCLKYGRSNFFILITNTDMRVLNGKFPDVSFYKYNSMIFSQKVNYNKEYCIRVLFYKIKTIAAKYKKCVIPYSSLNIDFYIRILIQVLDDALQTKDLCIDSGLVYQCNNCCSFYINPMASKKDVNLSDIENNKHSKKRRRNKRNAIFSNAKKNNHTFEETGHGPAELNTLNDHEHNHESENMTVEYIEDDVVDDGTTENVENGNNIDKLVHDDIVEKEENFKKSLNGEYPDNKRNSVNIEFTQNAGDVNADIVSAIAERPFQKEEYEKDENPIICHRYKCSKLNISNKCMECGGDILLGGPIYIGKLHNDDFIHTCISLLENLEEYNLNTIKSRERILINFRCLKQEINVPLYYNLPSLFRNFKICSFSRRLLVNALLNLNYQVSYFHKDPDSVKTNAPNSVFMDIFRAIIYKINSKKRKSNTVEPGKDEINSQNNNNEGTEDRSKKIYSINTIKDEKLREKLLSYEFFKKNSAFDNIDISNYKKNDNVHMKLFTLQNPEPFWGPMKKHHEKN</sequence>
<evidence type="ECO:0000313" key="12">
    <source>
        <dbReference type="Proteomes" id="UP000195521"/>
    </source>
</evidence>
<dbReference type="Gene3D" id="3.40.50.150">
    <property type="entry name" value="Vaccinia Virus protein VP39"/>
    <property type="match status" value="3"/>
</dbReference>
<dbReference type="InterPro" id="IPR029063">
    <property type="entry name" value="SAM-dependent_MTases_sf"/>
</dbReference>
<keyword evidence="4 9" id="KW-0949">S-adenosyl-L-methionine</keyword>
<dbReference type="InterPro" id="IPR042296">
    <property type="entry name" value="tRNA_met_Trm1_C"/>
</dbReference>
<evidence type="ECO:0000256" key="1">
    <source>
        <dbReference type="ARBA" id="ARBA00022555"/>
    </source>
</evidence>
<dbReference type="GO" id="GO:0160104">
    <property type="term" value="F:tRNA (guanine(26)-N2)-dimethyltransferase activity"/>
    <property type="evidence" value="ECO:0007669"/>
    <property type="project" value="UniProtKB-EC"/>
</dbReference>
<reference evidence="12" key="1">
    <citation type="submission" date="2017-04" db="EMBL/GenBank/DDBJ databases">
        <title>Plasmodium gonderi genome.</title>
        <authorList>
            <person name="Arisue N."/>
            <person name="Honma H."/>
            <person name="Kawai S."/>
            <person name="Tougan T."/>
            <person name="Tanabe K."/>
            <person name="Horii T."/>
        </authorList>
    </citation>
    <scope>NUCLEOTIDE SEQUENCE [LARGE SCALE GENOMIC DNA]</scope>
    <source>
        <strain evidence="12">ATCC 30045</strain>
    </source>
</reference>
<dbReference type="OrthoDB" id="6349953at2759"/>
<feature type="region of interest" description="Disordered" evidence="10">
    <location>
        <begin position="856"/>
        <end position="879"/>
    </location>
</feature>
<comment type="similarity">
    <text evidence="9">Belongs to the class I-like SAM-binding methyltransferase superfamily. Trm1 family.</text>
</comment>
<dbReference type="PROSITE" id="PS51626">
    <property type="entry name" value="SAM_MT_TRM1"/>
    <property type="match status" value="1"/>
</dbReference>
<feature type="compositionally biased region" description="Low complexity" evidence="10">
    <location>
        <begin position="273"/>
        <end position="298"/>
    </location>
</feature>
<dbReference type="EMBL" id="BDQF01000015">
    <property type="protein sequence ID" value="GAW83400.1"/>
    <property type="molecule type" value="Genomic_DNA"/>
</dbReference>
<evidence type="ECO:0000256" key="4">
    <source>
        <dbReference type="ARBA" id="ARBA00022691"/>
    </source>
</evidence>
<feature type="compositionally biased region" description="Low complexity" evidence="10">
    <location>
        <begin position="250"/>
        <end position="266"/>
    </location>
</feature>
<dbReference type="GeneID" id="39750143"/>
<dbReference type="PANTHER" id="PTHR10631:SF3">
    <property type="entry name" value="TRNA (GUANINE(26)-N(2))-DIMETHYLTRANSFERASE"/>
    <property type="match status" value="1"/>
</dbReference>
<comment type="catalytic activity">
    <reaction evidence="8">
        <text>guanosine(26) in tRNA + 2 S-adenosyl-L-methionine = N(2)-dimethylguanosine(26) in tRNA + 2 S-adenosyl-L-homocysteine + 2 H(+)</text>
        <dbReference type="Rhea" id="RHEA:43140"/>
        <dbReference type="Rhea" id="RHEA-COMP:10359"/>
        <dbReference type="Rhea" id="RHEA-COMP:10360"/>
        <dbReference type="ChEBI" id="CHEBI:15378"/>
        <dbReference type="ChEBI" id="CHEBI:57856"/>
        <dbReference type="ChEBI" id="CHEBI:59789"/>
        <dbReference type="ChEBI" id="CHEBI:74269"/>
        <dbReference type="ChEBI" id="CHEBI:74513"/>
        <dbReference type="EC" id="2.1.1.216"/>
    </reaction>
</comment>
<comment type="caution">
    <text evidence="11">The sequence shown here is derived from an EMBL/GenBank/DDBJ whole genome shotgun (WGS) entry which is preliminary data.</text>
</comment>
<dbReference type="SUPFAM" id="SSF53335">
    <property type="entry name" value="S-adenosyl-L-methionine-dependent methyltransferases"/>
    <property type="match status" value="3"/>
</dbReference>
<proteinExistence type="inferred from homology"/>
<evidence type="ECO:0000256" key="2">
    <source>
        <dbReference type="ARBA" id="ARBA00022603"/>
    </source>
</evidence>
<protein>
    <recommendedName>
        <fullName evidence="7">tRNA (guanine(26)-N(2))-dimethyltransferase</fullName>
        <ecNumber evidence="7">2.1.1.216</ecNumber>
    </recommendedName>
</protein>
<evidence type="ECO:0000313" key="11">
    <source>
        <dbReference type="EMBL" id="GAW83400.1"/>
    </source>
</evidence>
<keyword evidence="12" id="KW-1185">Reference proteome</keyword>
<feature type="region of interest" description="Disordered" evidence="10">
    <location>
        <begin position="561"/>
        <end position="606"/>
    </location>
</feature>
<evidence type="ECO:0000256" key="5">
    <source>
        <dbReference type="ARBA" id="ARBA00022694"/>
    </source>
</evidence>
<name>A0A1Y1JMD7_PLAGO</name>
<keyword evidence="3 9" id="KW-0808">Transferase</keyword>
<evidence type="ECO:0000256" key="10">
    <source>
        <dbReference type="SAM" id="MobiDB-lite"/>
    </source>
</evidence>
<dbReference type="Gene3D" id="3.30.56.70">
    <property type="entry name" value="N2,N2-dimethylguanosine tRNA methyltransferase, C-terminal domain"/>
    <property type="match status" value="1"/>
</dbReference>
<accession>A0A1Y1JMD7</accession>
<feature type="region of interest" description="Disordered" evidence="10">
    <location>
        <begin position="234"/>
        <end position="312"/>
    </location>
</feature>
<dbReference type="GO" id="GO:0000049">
    <property type="term" value="F:tRNA binding"/>
    <property type="evidence" value="ECO:0007669"/>
    <property type="project" value="UniProtKB-UniRule"/>
</dbReference>
<dbReference type="OMA" id="YIFEGSV"/>
<dbReference type="Pfam" id="PF02005">
    <property type="entry name" value="TRM"/>
    <property type="match status" value="3"/>
</dbReference>
<dbReference type="AlphaFoldDB" id="A0A1Y1JMD7"/>
<organism evidence="11 12">
    <name type="scientific">Plasmodium gonderi</name>
    <dbReference type="NCBI Taxonomy" id="77519"/>
    <lineage>
        <taxon>Eukaryota</taxon>
        <taxon>Sar</taxon>
        <taxon>Alveolata</taxon>
        <taxon>Apicomplexa</taxon>
        <taxon>Aconoidasida</taxon>
        <taxon>Haemosporida</taxon>
        <taxon>Plasmodiidae</taxon>
        <taxon>Plasmodium</taxon>
        <taxon>Plasmodium (Plasmodium)</taxon>
    </lineage>
</organism>
<dbReference type="EC" id="2.1.1.216" evidence="7"/>
<keyword evidence="5 9" id="KW-0819">tRNA processing</keyword>
<evidence type="ECO:0000256" key="9">
    <source>
        <dbReference type="PROSITE-ProRule" id="PRU00958"/>
    </source>
</evidence>
<keyword evidence="2 9" id="KW-0489">Methyltransferase</keyword>
<keyword evidence="6 9" id="KW-0694">RNA-binding</keyword>
<dbReference type="Proteomes" id="UP000195521">
    <property type="component" value="Unassembled WGS sequence"/>
</dbReference>
<evidence type="ECO:0000256" key="8">
    <source>
        <dbReference type="ARBA" id="ARBA00051897"/>
    </source>
</evidence>
<dbReference type="InterPro" id="IPR002905">
    <property type="entry name" value="Trm1"/>
</dbReference>
<dbReference type="RefSeq" id="XP_028545989.1">
    <property type="nucleotide sequence ID" value="XM_028690188.1"/>
</dbReference>
<feature type="compositionally biased region" description="Basic residues" evidence="10">
    <location>
        <begin position="569"/>
        <end position="578"/>
    </location>
</feature>
<gene>
    <name evidence="11" type="ORF">PGO_141940</name>
</gene>
<evidence type="ECO:0000256" key="6">
    <source>
        <dbReference type="ARBA" id="ARBA00022884"/>
    </source>
</evidence>
<dbReference type="FunFam" id="3.30.56.70:FF:000001">
    <property type="entry name" value="tRNA (guanine(26)-N(2))-dimethyltransferase"/>
    <property type="match status" value="1"/>
</dbReference>